<proteinExistence type="predicted"/>
<keyword evidence="8" id="KW-1185">Reference proteome</keyword>
<evidence type="ECO:0000313" key="6">
    <source>
        <dbReference type="EMBL" id="GMT13404.1"/>
    </source>
</evidence>
<dbReference type="PANTHER" id="PTHR46481:SF10">
    <property type="entry name" value="ZINC FINGER BED DOMAIN-CONTAINING PROTEIN 39"/>
    <property type="match status" value="1"/>
</dbReference>
<feature type="non-terminal residue" evidence="7">
    <location>
        <position position="1"/>
    </location>
</feature>
<accession>A0AAV5VW95</accession>
<evidence type="ECO:0000256" key="3">
    <source>
        <dbReference type="ARBA" id="ARBA00022771"/>
    </source>
</evidence>
<dbReference type="GO" id="GO:0008270">
    <property type="term" value="F:zinc ion binding"/>
    <property type="evidence" value="ECO:0007669"/>
    <property type="project" value="UniProtKB-KW"/>
</dbReference>
<evidence type="ECO:0000256" key="1">
    <source>
        <dbReference type="ARBA" id="ARBA00004123"/>
    </source>
</evidence>
<name>A0AAV5VW95_9BILA</name>
<reference evidence="7" key="1">
    <citation type="submission" date="2023-10" db="EMBL/GenBank/DDBJ databases">
        <title>Genome assembly of Pristionchus species.</title>
        <authorList>
            <person name="Yoshida K."/>
            <person name="Sommer R.J."/>
        </authorList>
    </citation>
    <scope>NUCLEOTIDE SEQUENCE</scope>
    <source>
        <strain evidence="7">RS5133</strain>
    </source>
</reference>
<evidence type="ECO:0000256" key="2">
    <source>
        <dbReference type="ARBA" id="ARBA00022723"/>
    </source>
</evidence>
<organism evidence="7 8">
    <name type="scientific">Pristionchus fissidentatus</name>
    <dbReference type="NCBI Taxonomy" id="1538716"/>
    <lineage>
        <taxon>Eukaryota</taxon>
        <taxon>Metazoa</taxon>
        <taxon>Ecdysozoa</taxon>
        <taxon>Nematoda</taxon>
        <taxon>Chromadorea</taxon>
        <taxon>Rhabditida</taxon>
        <taxon>Rhabditina</taxon>
        <taxon>Diplogasteromorpha</taxon>
        <taxon>Diplogasteroidea</taxon>
        <taxon>Neodiplogasteridae</taxon>
        <taxon>Pristionchus</taxon>
    </lineage>
</organism>
<dbReference type="AlphaFoldDB" id="A0AAV5VW95"/>
<evidence type="ECO:0000313" key="8">
    <source>
        <dbReference type="Proteomes" id="UP001432322"/>
    </source>
</evidence>
<comment type="caution">
    <text evidence="7">The sequence shown here is derived from an EMBL/GenBank/DDBJ whole genome shotgun (WGS) entry which is preliminary data.</text>
</comment>
<dbReference type="PANTHER" id="PTHR46481">
    <property type="entry name" value="ZINC FINGER BED DOMAIN-CONTAINING PROTEIN 4"/>
    <property type="match status" value="1"/>
</dbReference>
<dbReference type="EMBL" id="BTSY01000002">
    <property type="protein sequence ID" value="GMT13404.1"/>
    <property type="molecule type" value="Genomic_DNA"/>
</dbReference>
<protein>
    <recommendedName>
        <fullName evidence="9">BED-type domain-containing protein</fullName>
    </recommendedName>
</protein>
<dbReference type="SUPFAM" id="SSF53098">
    <property type="entry name" value="Ribonuclease H-like"/>
    <property type="match status" value="1"/>
</dbReference>
<keyword evidence="3" id="KW-0863">Zinc-finger</keyword>
<evidence type="ECO:0000313" key="7">
    <source>
        <dbReference type="EMBL" id="GMT22664.1"/>
    </source>
</evidence>
<keyword evidence="4" id="KW-0862">Zinc</keyword>
<dbReference type="InterPro" id="IPR012337">
    <property type="entry name" value="RNaseH-like_sf"/>
</dbReference>
<comment type="subcellular location">
    <subcellularLocation>
        <location evidence="1">Nucleus</location>
    </subcellularLocation>
</comment>
<dbReference type="InterPro" id="IPR052035">
    <property type="entry name" value="ZnF_BED_domain_contain"/>
</dbReference>
<gene>
    <name evidence="7" type="ORF">PFISCL1PPCAC_13961</name>
    <name evidence="6" type="ORF">PFISCL1PPCAC_4701</name>
</gene>
<keyword evidence="5" id="KW-0539">Nucleus</keyword>
<dbReference type="GO" id="GO:0005634">
    <property type="term" value="C:nucleus"/>
    <property type="evidence" value="ECO:0007669"/>
    <property type="project" value="UniProtKB-SubCell"/>
</dbReference>
<dbReference type="EMBL" id="BTSY01000004">
    <property type="protein sequence ID" value="GMT22664.1"/>
    <property type="molecule type" value="Genomic_DNA"/>
</dbReference>
<dbReference type="Proteomes" id="UP001432322">
    <property type="component" value="Unassembled WGS sequence"/>
</dbReference>
<evidence type="ECO:0000256" key="4">
    <source>
        <dbReference type="ARBA" id="ARBA00022833"/>
    </source>
</evidence>
<keyword evidence="2" id="KW-0479">Metal-binding</keyword>
<evidence type="ECO:0000256" key="5">
    <source>
        <dbReference type="ARBA" id="ARBA00023242"/>
    </source>
</evidence>
<sequence>KKILKIRHRVECRSPFLKFFEKCNDPNKRRCTLCPLTPFPTEIRYVYGSKRVSTLLKEHMANHPEELGALLVDDARYSTAKRLLVRALATGNVSFAFANNSEFRSFVKTLDPTFIMPDRRALSTTILDSEYIEAYRSVVDALTGSCASITCDHWTSADSVHSLMGGTAHIINKSWRREMYVISLDEVHGSHNSEQVSAYLSKLQREYKMESIEMCVTDNATVMTSGVGKADLDRLGCILHACHLFVHDCLRDFPPFQPIIDTVRKVAVHLHRSRISWQKLKSELTESACKNQTKIQLEIRVRWGSMLRMLRTFNDQIGHLDAACAAAKVNPLSDEQGMILNRLVTFLSSVDEFSVKVN</sequence>
<evidence type="ECO:0008006" key="9">
    <source>
        <dbReference type="Google" id="ProtNLM"/>
    </source>
</evidence>
<feature type="non-terminal residue" evidence="7">
    <location>
        <position position="358"/>
    </location>
</feature>